<dbReference type="Pfam" id="PF00498">
    <property type="entry name" value="FHA"/>
    <property type="match status" value="1"/>
</dbReference>
<feature type="compositionally biased region" description="Polar residues" evidence="1">
    <location>
        <begin position="13"/>
        <end position="25"/>
    </location>
</feature>
<dbReference type="Gene3D" id="2.60.200.20">
    <property type="match status" value="1"/>
</dbReference>
<dbReference type="FunFam" id="2.60.200.20:FF:000019">
    <property type="entry name" value="Nuclear inhibitor of protein phosphatase"/>
    <property type="match status" value="1"/>
</dbReference>
<dbReference type="InterPro" id="IPR050923">
    <property type="entry name" value="Cell_Proc_Reg/RNA_Proc"/>
</dbReference>
<comment type="caution">
    <text evidence="3">The sequence shown here is derived from an EMBL/GenBank/DDBJ whole genome shotgun (WGS) entry which is preliminary data.</text>
</comment>
<dbReference type="SMART" id="SM00240">
    <property type="entry name" value="FHA"/>
    <property type="match status" value="1"/>
</dbReference>
<feature type="compositionally biased region" description="Basic and acidic residues" evidence="1">
    <location>
        <begin position="356"/>
        <end position="369"/>
    </location>
</feature>
<organism evidence="3 4">
    <name type="scientific">Eruca vesicaria subsp. sativa</name>
    <name type="common">Garden rocket</name>
    <name type="synonym">Eruca sativa</name>
    <dbReference type="NCBI Taxonomy" id="29727"/>
    <lineage>
        <taxon>Eukaryota</taxon>
        <taxon>Viridiplantae</taxon>
        <taxon>Streptophyta</taxon>
        <taxon>Embryophyta</taxon>
        <taxon>Tracheophyta</taxon>
        <taxon>Spermatophyta</taxon>
        <taxon>Magnoliopsida</taxon>
        <taxon>eudicotyledons</taxon>
        <taxon>Gunneridae</taxon>
        <taxon>Pentapetalae</taxon>
        <taxon>rosids</taxon>
        <taxon>malvids</taxon>
        <taxon>Brassicales</taxon>
        <taxon>Brassicaceae</taxon>
        <taxon>Brassiceae</taxon>
        <taxon>Eruca</taxon>
    </lineage>
</organism>
<dbReference type="CDD" id="cd22674">
    <property type="entry name" value="FHA_PPP1R8"/>
    <property type="match status" value="1"/>
</dbReference>
<dbReference type="Proteomes" id="UP001642260">
    <property type="component" value="Unassembled WGS sequence"/>
</dbReference>
<reference evidence="3 4" key="1">
    <citation type="submission" date="2022-03" db="EMBL/GenBank/DDBJ databases">
        <authorList>
            <person name="Macdonald S."/>
            <person name="Ahmed S."/>
            <person name="Newling K."/>
        </authorList>
    </citation>
    <scope>NUCLEOTIDE SEQUENCE [LARGE SCALE GENOMIC DNA]</scope>
</reference>
<protein>
    <recommendedName>
        <fullName evidence="2">FHA domain-containing protein</fullName>
    </recommendedName>
</protein>
<keyword evidence="4" id="KW-1185">Reference proteome</keyword>
<proteinExistence type="predicted"/>
<dbReference type="SUPFAM" id="SSF49879">
    <property type="entry name" value="SMAD/FHA domain"/>
    <property type="match status" value="1"/>
</dbReference>
<dbReference type="PANTHER" id="PTHR23308">
    <property type="entry name" value="NUCLEAR INHIBITOR OF PROTEIN PHOSPHATASE-1"/>
    <property type="match status" value="1"/>
</dbReference>
<name>A0ABC8LZ63_ERUVS</name>
<dbReference type="InterPro" id="IPR008984">
    <property type="entry name" value="SMAD_FHA_dom_sf"/>
</dbReference>
<feature type="region of interest" description="Disordered" evidence="1">
    <location>
        <begin position="344"/>
        <end position="382"/>
    </location>
</feature>
<feature type="region of interest" description="Disordered" evidence="1">
    <location>
        <begin position="1"/>
        <end position="61"/>
    </location>
</feature>
<feature type="compositionally biased region" description="Basic and acidic residues" evidence="1">
    <location>
        <begin position="1"/>
        <end position="11"/>
    </location>
</feature>
<gene>
    <name evidence="3" type="ORF">ERUC_LOCUS41310</name>
</gene>
<evidence type="ECO:0000313" key="4">
    <source>
        <dbReference type="Proteomes" id="UP001642260"/>
    </source>
</evidence>
<feature type="domain" description="FHA" evidence="2">
    <location>
        <begin position="93"/>
        <end position="144"/>
    </location>
</feature>
<feature type="compositionally biased region" description="Acidic residues" evidence="1">
    <location>
        <begin position="370"/>
        <end position="382"/>
    </location>
</feature>
<dbReference type="EMBL" id="CAKOAT010818486">
    <property type="protein sequence ID" value="CAH8388827.1"/>
    <property type="molecule type" value="Genomic_DNA"/>
</dbReference>
<evidence type="ECO:0000313" key="3">
    <source>
        <dbReference type="EMBL" id="CAH8388827.1"/>
    </source>
</evidence>
<dbReference type="AlphaFoldDB" id="A0ABC8LZ63"/>
<accession>A0ABC8LZ63</accession>
<dbReference type="PROSITE" id="PS50006">
    <property type="entry name" value="FHA_DOMAIN"/>
    <property type="match status" value="1"/>
</dbReference>
<evidence type="ECO:0000259" key="2">
    <source>
        <dbReference type="PROSITE" id="PS50006"/>
    </source>
</evidence>
<evidence type="ECO:0000256" key="1">
    <source>
        <dbReference type="SAM" id="MobiDB-lite"/>
    </source>
</evidence>
<sequence length="382" mass="41691">MYGRSGLERFKKSQTSEPFSLSTNPPAKPQLQRVPPETTPSPSPSAAQTQIGASQSTWHPPDWAIEPRAGVYSLEVVKDGQILDRIHLNRRRHIFGRQHQTCDFVLDHQSVSRQHAVVVPHKNGSIFVIDLGSAHGTFVANERLTKDTPVELEVGQSLRFAASTRIYILRKNSEALFTRPPPRDEIKLPPPPDASDEEAVVAYNTLLNRYGLSNGEESGCVLGKRKEKSEGEGGVSKKRMKKLRVSFRDQLGGELAEVVGMSDGADVETEPGPIGVKEGSLVGKYESMVQVTLIPKGKGKEEKGFAGNRGVTDRLQEAMKKLKGGPKGGIYDDLYSGDSLTKAVGTSWASSVSEPVAKDKEETKRGGVDDKDDDDNDDLFGD</sequence>
<dbReference type="InterPro" id="IPR000253">
    <property type="entry name" value="FHA_dom"/>
</dbReference>